<dbReference type="GO" id="GO:0016491">
    <property type="term" value="F:oxidoreductase activity"/>
    <property type="evidence" value="ECO:0007669"/>
    <property type="project" value="UniProtKB-KW"/>
</dbReference>
<comment type="similarity">
    <text evidence="1">Belongs to the short-chain dehydrogenases/reductases (SDR) family.</text>
</comment>
<dbReference type="PANTHER" id="PTHR43618">
    <property type="entry name" value="7-ALPHA-HYDROXYSTEROID DEHYDROGENASE"/>
    <property type="match status" value="1"/>
</dbReference>
<dbReference type="Proteomes" id="UP000054771">
    <property type="component" value="Unassembled WGS sequence"/>
</dbReference>
<evidence type="ECO:0000256" key="1">
    <source>
        <dbReference type="ARBA" id="ARBA00006484"/>
    </source>
</evidence>
<dbReference type="InterPro" id="IPR052178">
    <property type="entry name" value="Sec_Metab_Biosynth_SDR"/>
</dbReference>
<keyword evidence="5" id="KW-1185">Reference proteome</keyword>
<name>A0A0U5GDA0_ASPCI</name>
<keyword evidence="2" id="KW-0521">NADP</keyword>
<evidence type="ECO:0000313" key="4">
    <source>
        <dbReference type="EMBL" id="CEL10274.1"/>
    </source>
</evidence>
<dbReference type="OrthoDB" id="2962696at2759"/>
<proteinExistence type="inferred from homology"/>
<sequence>MVSVNANDIFRVDGLVAVITGGGSGIGLTMARALAFNGAHKVYILGRRLDVLEKAAKEHPSIVPLRCDVTSKQDLQSVVDQITADVGYVNLVIANSGSIGPPVRFNPTASIPELRETLFTKFSMDEMNETLHLNITAAFFTMTAFLQLLDAGNRHALQSGFGRPITEGSEVPSIQSQVIFPTSISAFSRHWTSSPPYLTSKAAIMQVTKHASTQLARFGIRVNAIAPGIYPSDLASVLIQNRKPETEAFDDQRFIPAKRFGGDEEMAGTILYLTSRAGSYSNGSILISDGGRLSVMTGTY</sequence>
<keyword evidence="3" id="KW-0560">Oxidoreductase</keyword>
<dbReference type="PRINTS" id="PR00081">
    <property type="entry name" value="GDHRDH"/>
</dbReference>
<evidence type="ECO:0000313" key="5">
    <source>
        <dbReference type="Proteomes" id="UP000054771"/>
    </source>
</evidence>
<dbReference type="SUPFAM" id="SSF51735">
    <property type="entry name" value="NAD(P)-binding Rossmann-fold domains"/>
    <property type="match status" value="1"/>
</dbReference>
<organism evidence="4 5">
    <name type="scientific">Aspergillus calidoustus</name>
    <dbReference type="NCBI Taxonomy" id="454130"/>
    <lineage>
        <taxon>Eukaryota</taxon>
        <taxon>Fungi</taxon>
        <taxon>Dikarya</taxon>
        <taxon>Ascomycota</taxon>
        <taxon>Pezizomycotina</taxon>
        <taxon>Eurotiomycetes</taxon>
        <taxon>Eurotiomycetidae</taxon>
        <taxon>Eurotiales</taxon>
        <taxon>Aspergillaceae</taxon>
        <taxon>Aspergillus</taxon>
        <taxon>Aspergillus subgen. Nidulantes</taxon>
    </lineage>
</organism>
<dbReference type="Gene3D" id="3.40.50.720">
    <property type="entry name" value="NAD(P)-binding Rossmann-like Domain"/>
    <property type="match status" value="1"/>
</dbReference>
<reference evidence="5" key="1">
    <citation type="journal article" date="2016" name="Genome Announc.">
        <title>Draft genome sequences of fungus Aspergillus calidoustus.</title>
        <authorList>
            <person name="Horn F."/>
            <person name="Linde J."/>
            <person name="Mattern D.J."/>
            <person name="Walther G."/>
            <person name="Guthke R."/>
            <person name="Scherlach K."/>
            <person name="Martin K."/>
            <person name="Brakhage A.A."/>
            <person name="Petzke L."/>
            <person name="Valiante V."/>
        </authorList>
    </citation>
    <scope>NUCLEOTIDE SEQUENCE [LARGE SCALE GENOMIC DNA]</scope>
    <source>
        <strain evidence="5">SF006504</strain>
    </source>
</reference>
<dbReference type="OMA" id="LFTDFSM"/>
<evidence type="ECO:0000256" key="2">
    <source>
        <dbReference type="ARBA" id="ARBA00022857"/>
    </source>
</evidence>
<dbReference type="Pfam" id="PF13561">
    <property type="entry name" value="adh_short_C2"/>
    <property type="match status" value="1"/>
</dbReference>
<dbReference type="PANTHER" id="PTHR43618:SF18">
    <property type="entry name" value="SHORT CHAIN DEHYDROGENASE_REDUCTASE FAMILY (AFU_ORTHOLOGUE AFUA_5G12480)"/>
    <property type="match status" value="1"/>
</dbReference>
<dbReference type="EMBL" id="CDMC01000017">
    <property type="protein sequence ID" value="CEL10274.1"/>
    <property type="molecule type" value="Genomic_DNA"/>
</dbReference>
<dbReference type="InterPro" id="IPR002347">
    <property type="entry name" value="SDR_fam"/>
</dbReference>
<evidence type="ECO:0000256" key="3">
    <source>
        <dbReference type="ARBA" id="ARBA00023002"/>
    </source>
</evidence>
<gene>
    <name evidence="4" type="ORF">ASPCAL13396</name>
</gene>
<dbReference type="InterPro" id="IPR036291">
    <property type="entry name" value="NAD(P)-bd_dom_sf"/>
</dbReference>
<dbReference type="CDD" id="cd05233">
    <property type="entry name" value="SDR_c"/>
    <property type="match status" value="1"/>
</dbReference>
<dbReference type="AlphaFoldDB" id="A0A0U5GDA0"/>
<protein>
    <submittedName>
        <fullName evidence="4">Putative Short-chain dehydrogenase</fullName>
    </submittedName>
</protein>
<dbReference type="STRING" id="454130.A0A0U5GDA0"/>
<accession>A0A0U5GDA0</accession>